<dbReference type="NCBIfam" id="TIGR02122">
    <property type="entry name" value="TRAP_TAXI"/>
    <property type="match status" value="1"/>
</dbReference>
<evidence type="ECO:0000313" key="3">
    <source>
        <dbReference type="Proteomes" id="UP000192917"/>
    </source>
</evidence>
<dbReference type="STRING" id="560819.SAMN05428998_13718"/>
<keyword evidence="3" id="KW-1185">Reference proteome</keyword>
<dbReference type="AlphaFoldDB" id="A0A1Y6CTV4"/>
<protein>
    <recommendedName>
        <fullName evidence="4">TRAP transporter solute receptor, TAXI family</fullName>
    </recommendedName>
</protein>
<dbReference type="Gene3D" id="3.40.190.10">
    <property type="entry name" value="Periplasmic binding protein-like II"/>
    <property type="match status" value="2"/>
</dbReference>
<proteinExistence type="predicted"/>
<evidence type="ECO:0008006" key="4">
    <source>
        <dbReference type="Google" id="ProtNLM"/>
    </source>
</evidence>
<gene>
    <name evidence="2" type="ORF">SAMN05428998_13718</name>
</gene>
<dbReference type="InterPro" id="IPR011852">
    <property type="entry name" value="TRAP_TAXI"/>
</dbReference>
<dbReference type="Proteomes" id="UP000192917">
    <property type="component" value="Unassembled WGS sequence"/>
</dbReference>
<reference evidence="2 3" key="1">
    <citation type="submission" date="2017-04" db="EMBL/GenBank/DDBJ databases">
        <authorList>
            <person name="Afonso C.L."/>
            <person name="Miller P.J."/>
            <person name="Scott M.A."/>
            <person name="Spackman E."/>
            <person name="Goraichik I."/>
            <person name="Dimitrov K.M."/>
            <person name="Suarez D.L."/>
            <person name="Swayne D.E."/>
        </authorList>
    </citation>
    <scope>NUCLEOTIDE SEQUENCE [LARGE SCALE GENOMIC DNA]</scope>
    <source>
        <strain evidence="2 3">USBA 355</strain>
    </source>
</reference>
<name>A0A1Y6CTV4_9PROT</name>
<keyword evidence="1" id="KW-0732">Signal</keyword>
<accession>A0A1Y6CTV4</accession>
<sequence>MMGIGLIGRATRAAVMAGIVAGSVLALAGAGTGAAHAQDLKFFRIGTGGTAGTYYPIGGLIANAISNPPGSRPCDKGGSCGVPGLVATAVASNGSVANITAIHGGTLESGFSQSDVAYWAYHGTGVFEGKPKVDDLRAIANLYPETIHLVARKGSGIKSPADLKGKRVSLDEPGSGTLVDARIVLAAYGLSEKDVQPEYLKPNAAGDRLRDGALDAFFFVGGYPAGAISELATSAGVELVPITGPQAEKILKDYGFFSTDTVPADTYKDVGETKTISVNAQWVTSSKVDGDLIYGITKALWNANTRKLLDNGHAKGKVIREETALNGIGIPLHPGAERFYKEAGLIK</sequence>
<evidence type="ECO:0000256" key="1">
    <source>
        <dbReference type="SAM" id="SignalP"/>
    </source>
</evidence>
<dbReference type="Pfam" id="PF16868">
    <property type="entry name" value="NMT1_3"/>
    <property type="match status" value="1"/>
</dbReference>
<dbReference type="SUPFAM" id="SSF53850">
    <property type="entry name" value="Periplasmic binding protein-like II"/>
    <property type="match status" value="1"/>
</dbReference>
<evidence type="ECO:0000313" key="2">
    <source>
        <dbReference type="EMBL" id="SMF77563.1"/>
    </source>
</evidence>
<feature type="signal peptide" evidence="1">
    <location>
        <begin position="1"/>
        <end position="37"/>
    </location>
</feature>
<dbReference type="EMBL" id="FWZX01000037">
    <property type="protein sequence ID" value="SMF77563.1"/>
    <property type="molecule type" value="Genomic_DNA"/>
</dbReference>
<organism evidence="2 3">
    <name type="scientific">Tistlia consotensis USBA 355</name>
    <dbReference type="NCBI Taxonomy" id="560819"/>
    <lineage>
        <taxon>Bacteria</taxon>
        <taxon>Pseudomonadati</taxon>
        <taxon>Pseudomonadota</taxon>
        <taxon>Alphaproteobacteria</taxon>
        <taxon>Rhodospirillales</taxon>
        <taxon>Rhodovibrionaceae</taxon>
        <taxon>Tistlia</taxon>
    </lineage>
</organism>
<feature type="chain" id="PRO_5013255319" description="TRAP transporter solute receptor, TAXI family" evidence="1">
    <location>
        <begin position="38"/>
        <end position="347"/>
    </location>
</feature>
<dbReference type="PANTHER" id="PTHR42941">
    <property type="entry name" value="SLL1037 PROTEIN"/>
    <property type="match status" value="1"/>
</dbReference>
<dbReference type="CDD" id="cd13520">
    <property type="entry name" value="PBP2_TAXI_TRAP"/>
    <property type="match status" value="1"/>
</dbReference>
<dbReference type="PANTHER" id="PTHR42941:SF1">
    <property type="entry name" value="SLL1037 PROTEIN"/>
    <property type="match status" value="1"/>
</dbReference>